<evidence type="ECO:0008006" key="2">
    <source>
        <dbReference type="Google" id="ProtNLM"/>
    </source>
</evidence>
<sequence length="300" mass="35930">MIVKYDNYDNINAMQKKFIDSIQNDFFKLTNKKLSKKQIEKKILPIFFFIYNSKRKKFLISGSQGIGKTTILEILNRNFHKFFGKKILTLSLDDFYYDKAQREILSKTIHPLLMTRGVPGTHNTKEILNVIKKFNKSEYPIKIPIFNKSKDTRRRRKRIINEKTDIIILEGWCCGSPPINKKYLQKNINILEKQFDKKLIWRNYYNNKLKNEYSELYKKFDKLIYFNAPSFSYVFNWRLKQEKNLKITKNSKQGMDKKEIAEFIQHYEKITKWMMKVLPIKADLTAYINTNQNITKISIA</sequence>
<dbReference type="InterPro" id="IPR027417">
    <property type="entry name" value="P-loop_NTPase"/>
</dbReference>
<proteinExistence type="predicted"/>
<dbReference type="SUPFAM" id="SSF52540">
    <property type="entry name" value="P-loop containing nucleoside triphosphate hydrolases"/>
    <property type="match status" value="1"/>
</dbReference>
<name>A0A382GRH2_9ZZZZ</name>
<dbReference type="PANTHER" id="PTHR10285">
    <property type="entry name" value="URIDINE KINASE"/>
    <property type="match status" value="1"/>
</dbReference>
<dbReference type="Gene3D" id="3.40.50.300">
    <property type="entry name" value="P-loop containing nucleotide triphosphate hydrolases"/>
    <property type="match status" value="1"/>
</dbReference>
<organism evidence="1">
    <name type="scientific">marine metagenome</name>
    <dbReference type="NCBI Taxonomy" id="408172"/>
    <lineage>
        <taxon>unclassified sequences</taxon>
        <taxon>metagenomes</taxon>
        <taxon>ecological metagenomes</taxon>
    </lineage>
</organism>
<protein>
    <recommendedName>
        <fullName evidence="2">Phosphoribulokinase/uridine kinase domain-containing protein</fullName>
    </recommendedName>
</protein>
<dbReference type="EMBL" id="UINC01057019">
    <property type="protein sequence ID" value="SVB77736.1"/>
    <property type="molecule type" value="Genomic_DNA"/>
</dbReference>
<reference evidence="1" key="1">
    <citation type="submission" date="2018-05" db="EMBL/GenBank/DDBJ databases">
        <authorList>
            <person name="Lanie J.A."/>
            <person name="Ng W.-L."/>
            <person name="Kazmierczak K.M."/>
            <person name="Andrzejewski T.M."/>
            <person name="Davidsen T.M."/>
            <person name="Wayne K.J."/>
            <person name="Tettelin H."/>
            <person name="Glass J.I."/>
            <person name="Rusch D."/>
            <person name="Podicherti R."/>
            <person name="Tsui H.-C.T."/>
            <person name="Winkler M.E."/>
        </authorList>
    </citation>
    <scope>NUCLEOTIDE SEQUENCE</scope>
</reference>
<evidence type="ECO:0000313" key="1">
    <source>
        <dbReference type="EMBL" id="SVB77736.1"/>
    </source>
</evidence>
<accession>A0A382GRH2</accession>
<dbReference type="AlphaFoldDB" id="A0A382GRH2"/>
<gene>
    <name evidence="1" type="ORF">METZ01_LOCUS230590</name>
</gene>